<dbReference type="KEGG" id="pbz:GN234_27210"/>
<dbReference type="Gene3D" id="2.30.42.10">
    <property type="match status" value="1"/>
</dbReference>
<dbReference type="AlphaFoldDB" id="A0A6N1CLI4"/>
<dbReference type="InterPro" id="IPR036034">
    <property type="entry name" value="PDZ_sf"/>
</dbReference>
<accession>A0A6N1CLI4</accession>
<dbReference type="Proteomes" id="UP000509545">
    <property type="component" value="Chromosome"/>
</dbReference>
<evidence type="ECO:0000259" key="1">
    <source>
        <dbReference type="PROSITE" id="PS50106"/>
    </source>
</evidence>
<dbReference type="PROSITE" id="PS51257">
    <property type="entry name" value="PROKAR_LIPOPROTEIN"/>
    <property type="match status" value="1"/>
</dbReference>
<dbReference type="EMBL" id="CP048810">
    <property type="protein sequence ID" value="QKS85404.1"/>
    <property type="molecule type" value="Genomic_DNA"/>
</dbReference>
<organism evidence="2 3">
    <name type="scientific">Pseudomonas bijieensis</name>
    <dbReference type="NCBI Taxonomy" id="2681983"/>
    <lineage>
        <taxon>Bacteria</taxon>
        <taxon>Pseudomonadati</taxon>
        <taxon>Pseudomonadota</taxon>
        <taxon>Gammaproteobacteria</taxon>
        <taxon>Pseudomonadales</taxon>
        <taxon>Pseudomonadaceae</taxon>
        <taxon>Pseudomonas</taxon>
    </lineage>
</organism>
<dbReference type="SMART" id="SM00228">
    <property type="entry name" value="PDZ"/>
    <property type="match status" value="1"/>
</dbReference>
<gene>
    <name evidence="2" type="ORF">GN234_27210</name>
</gene>
<protein>
    <submittedName>
        <fullName evidence="2">PDZ domain-containing protein</fullName>
    </submittedName>
</protein>
<dbReference type="RefSeq" id="WP_176689338.1">
    <property type="nucleotide sequence ID" value="NZ_CP048810.1"/>
</dbReference>
<feature type="domain" description="PDZ" evidence="1">
    <location>
        <begin position="151"/>
        <end position="241"/>
    </location>
</feature>
<dbReference type="InterPro" id="IPR001478">
    <property type="entry name" value="PDZ"/>
</dbReference>
<dbReference type="PROSITE" id="PS50106">
    <property type="entry name" value="PDZ"/>
    <property type="match status" value="1"/>
</dbReference>
<proteinExistence type="predicted"/>
<dbReference type="SUPFAM" id="SSF50156">
    <property type="entry name" value="PDZ domain-like"/>
    <property type="match status" value="1"/>
</dbReference>
<sequence>MFATAFKSSARLAVVLSFTGLTGCASDGGLGEAAVVGAMLLPMPGGVDTSVMTSAVGLAAGAYVVSSVATADSASVSPATSTVAVPQGLPPIDLQKLVTRETPDRYRSKSCEYIEMSLSEVPMYQASAEPIMKQVATARKEAASQVWLEKGCQLANSPRGKIGASIDTIDPKRAMALAQPPAGVVVLATVPGSGAQQAGIVPQDVIVAVDDRPIADSIDFRVAVAKASIGSRVSLKVWRNNAFSVVPVLVGPGGTQVSMTPTVMANGVAAAIPANAMYCTAVLTTQHTYGAAVSPVKLIAGVTSDMQPSLKSYIAKVKQEQPGVWGDFKLNSAVCAPGAVVCMAEAKGPTGKTQNAFEFCHATQAKADAELAQMRQGDPKAVLVDWP</sequence>
<name>A0A6N1CLI4_9PSED</name>
<evidence type="ECO:0000313" key="3">
    <source>
        <dbReference type="Proteomes" id="UP000509545"/>
    </source>
</evidence>
<reference evidence="2 3" key="1">
    <citation type="submission" date="2020-02" db="EMBL/GenBank/DDBJ databases">
        <authorList>
            <person name="Liang J."/>
        </authorList>
    </citation>
    <scope>NUCLEOTIDE SEQUENCE [LARGE SCALE GENOMIC DNA]</scope>
    <source>
        <strain evidence="2 3">L22-9</strain>
    </source>
</reference>
<keyword evidence="3" id="KW-1185">Reference proteome</keyword>
<dbReference type="Pfam" id="PF13180">
    <property type="entry name" value="PDZ_2"/>
    <property type="match status" value="1"/>
</dbReference>
<evidence type="ECO:0000313" key="2">
    <source>
        <dbReference type="EMBL" id="QKS85404.1"/>
    </source>
</evidence>